<dbReference type="EMBL" id="CAOQHR010000008">
    <property type="protein sequence ID" value="CAI6338375.1"/>
    <property type="molecule type" value="Genomic_DNA"/>
</dbReference>
<evidence type="ECO:0000313" key="2">
    <source>
        <dbReference type="EMBL" id="CAI6338375.1"/>
    </source>
</evidence>
<dbReference type="Proteomes" id="UP001152607">
    <property type="component" value="Unassembled WGS sequence"/>
</dbReference>
<feature type="region of interest" description="Disordered" evidence="1">
    <location>
        <begin position="126"/>
        <end position="157"/>
    </location>
</feature>
<gene>
    <name evidence="2" type="ORF">PDIGIT_LOCUS11503</name>
</gene>
<proteinExistence type="predicted"/>
<evidence type="ECO:0000256" key="1">
    <source>
        <dbReference type="SAM" id="MobiDB-lite"/>
    </source>
</evidence>
<keyword evidence="3" id="KW-1185">Reference proteome</keyword>
<comment type="caution">
    <text evidence="2">The sequence shown here is derived from an EMBL/GenBank/DDBJ whole genome shotgun (WGS) entry which is preliminary data.</text>
</comment>
<feature type="compositionally biased region" description="Polar residues" evidence="1">
    <location>
        <begin position="1"/>
        <end position="17"/>
    </location>
</feature>
<evidence type="ECO:0000313" key="3">
    <source>
        <dbReference type="Proteomes" id="UP001152607"/>
    </source>
</evidence>
<feature type="region of interest" description="Disordered" evidence="1">
    <location>
        <begin position="1"/>
        <end position="22"/>
    </location>
</feature>
<dbReference type="AlphaFoldDB" id="A0A9W4XRV8"/>
<reference evidence="2" key="1">
    <citation type="submission" date="2023-01" db="EMBL/GenBank/DDBJ databases">
        <authorList>
            <person name="Van Ghelder C."/>
            <person name="Rancurel C."/>
        </authorList>
    </citation>
    <scope>NUCLEOTIDE SEQUENCE</scope>
    <source>
        <strain evidence="2">CNCM I-4278</strain>
    </source>
</reference>
<name>A0A9W4XRV8_9PLEO</name>
<organism evidence="2 3">
    <name type="scientific">Periconia digitata</name>
    <dbReference type="NCBI Taxonomy" id="1303443"/>
    <lineage>
        <taxon>Eukaryota</taxon>
        <taxon>Fungi</taxon>
        <taxon>Dikarya</taxon>
        <taxon>Ascomycota</taxon>
        <taxon>Pezizomycotina</taxon>
        <taxon>Dothideomycetes</taxon>
        <taxon>Pleosporomycetidae</taxon>
        <taxon>Pleosporales</taxon>
        <taxon>Massarineae</taxon>
        <taxon>Periconiaceae</taxon>
        <taxon>Periconia</taxon>
    </lineage>
</organism>
<accession>A0A9W4XRV8</accession>
<sequence>MSLSVRTGNHNLTTSSRAIHPWPNAVPAPSRGWWWWWPWRPQLMKHDRPETTTNNKKKRPCARVVGLGSPCPDCFPRFDRPSQPSVSEPNTGAMFTQGTALFSLKPPSVNHDDSPSAIPHRLLRRRPALSAKRSNPPAGCSHQARHGTADASTGPLPTLYSCLLDPP</sequence>
<protein>
    <submittedName>
        <fullName evidence="2">Uncharacterized protein</fullName>
    </submittedName>
</protein>